<keyword evidence="1" id="KW-1133">Transmembrane helix</keyword>
<keyword evidence="1" id="KW-0812">Transmembrane</keyword>
<sequence>MAVYKCSQLPFIWVHREVLIAYLYLVCFFGFREDERNNVMLEQLKCYHHKGSPLILNSVAPVGIEISVYPQNYNSRHCANCVKSQSHYEQVATHCYNRLVFCHCCIIPLTIIYSLAENPLYIYL</sequence>
<keyword evidence="3" id="KW-1185">Reference proteome</keyword>
<gene>
    <name evidence="2" type="ORF">GDO81_023996</name>
</gene>
<organism evidence="2 3">
    <name type="scientific">Engystomops pustulosus</name>
    <name type="common">Tungara frog</name>
    <name type="synonym">Physalaemus pustulosus</name>
    <dbReference type="NCBI Taxonomy" id="76066"/>
    <lineage>
        <taxon>Eukaryota</taxon>
        <taxon>Metazoa</taxon>
        <taxon>Chordata</taxon>
        <taxon>Craniata</taxon>
        <taxon>Vertebrata</taxon>
        <taxon>Euteleostomi</taxon>
        <taxon>Amphibia</taxon>
        <taxon>Batrachia</taxon>
        <taxon>Anura</taxon>
        <taxon>Neobatrachia</taxon>
        <taxon>Hyloidea</taxon>
        <taxon>Leptodactylidae</taxon>
        <taxon>Leiuperinae</taxon>
        <taxon>Engystomops</taxon>
    </lineage>
</organism>
<dbReference type="AlphaFoldDB" id="A0AAV6YKM9"/>
<keyword evidence="1" id="KW-0472">Membrane</keyword>
<name>A0AAV6YKM9_ENGPU</name>
<dbReference type="EMBL" id="WNYA01027229">
    <property type="protein sequence ID" value="KAG8537742.1"/>
    <property type="molecule type" value="Genomic_DNA"/>
</dbReference>
<feature type="transmembrane region" description="Helical" evidence="1">
    <location>
        <begin position="12"/>
        <end position="31"/>
    </location>
</feature>
<evidence type="ECO:0000313" key="2">
    <source>
        <dbReference type="EMBL" id="KAG8537742.1"/>
    </source>
</evidence>
<dbReference type="Proteomes" id="UP000824782">
    <property type="component" value="Unassembled WGS sequence"/>
</dbReference>
<evidence type="ECO:0000256" key="1">
    <source>
        <dbReference type="SAM" id="Phobius"/>
    </source>
</evidence>
<accession>A0AAV6YKM9</accession>
<proteinExistence type="predicted"/>
<reference evidence="2" key="1">
    <citation type="thesis" date="2020" institute="ProQuest LLC" country="789 East Eisenhower Parkway, Ann Arbor, MI, USA">
        <title>Comparative Genomics and Chromosome Evolution.</title>
        <authorList>
            <person name="Mudd A.B."/>
        </authorList>
    </citation>
    <scope>NUCLEOTIDE SEQUENCE</scope>
    <source>
        <strain evidence="2">237g6f4</strain>
        <tissue evidence="2">Blood</tissue>
    </source>
</reference>
<protein>
    <submittedName>
        <fullName evidence="2">Uncharacterized protein</fullName>
    </submittedName>
</protein>
<evidence type="ECO:0000313" key="3">
    <source>
        <dbReference type="Proteomes" id="UP000824782"/>
    </source>
</evidence>
<comment type="caution">
    <text evidence="2">The sequence shown here is derived from an EMBL/GenBank/DDBJ whole genome shotgun (WGS) entry which is preliminary data.</text>
</comment>